<dbReference type="GO" id="GO:0003755">
    <property type="term" value="F:peptidyl-prolyl cis-trans isomerase activity"/>
    <property type="evidence" value="ECO:0007669"/>
    <property type="project" value="UniProtKB-KW"/>
</dbReference>
<evidence type="ECO:0000313" key="14">
    <source>
        <dbReference type="Proteomes" id="UP001187682"/>
    </source>
</evidence>
<evidence type="ECO:0000256" key="1">
    <source>
        <dbReference type="ARBA" id="ARBA00000900"/>
    </source>
</evidence>
<evidence type="ECO:0000256" key="7">
    <source>
        <dbReference type="ARBA" id="ARBA00022679"/>
    </source>
</evidence>
<dbReference type="PANTHER" id="PTHR13931:SF2">
    <property type="entry name" value="UBIQUITIN CONJUGATION FACTOR E4 B"/>
    <property type="match status" value="1"/>
</dbReference>
<dbReference type="SUPFAM" id="SSF57850">
    <property type="entry name" value="RING/U-box"/>
    <property type="match status" value="1"/>
</dbReference>
<keyword evidence="8" id="KW-0833">Ubl conjugation pathway</keyword>
<dbReference type="InterPro" id="IPR003613">
    <property type="entry name" value="Ubox_domain"/>
</dbReference>
<organism evidence="13 14">
    <name type="scientific">Cephalotrichum gorgonifer</name>
    <dbReference type="NCBI Taxonomy" id="2041049"/>
    <lineage>
        <taxon>Eukaryota</taxon>
        <taxon>Fungi</taxon>
        <taxon>Dikarya</taxon>
        <taxon>Ascomycota</taxon>
        <taxon>Pezizomycotina</taxon>
        <taxon>Sordariomycetes</taxon>
        <taxon>Hypocreomycetidae</taxon>
        <taxon>Microascales</taxon>
        <taxon>Microascaceae</taxon>
        <taxon>Cephalotrichum</taxon>
    </lineage>
</organism>
<evidence type="ECO:0000259" key="12">
    <source>
        <dbReference type="PROSITE" id="PS51698"/>
    </source>
</evidence>
<evidence type="ECO:0000256" key="2">
    <source>
        <dbReference type="ARBA" id="ARBA00004123"/>
    </source>
</evidence>
<dbReference type="GO" id="GO:0034450">
    <property type="term" value="F:ubiquitin-ubiquitin ligase activity"/>
    <property type="evidence" value="ECO:0007669"/>
    <property type="project" value="InterPro"/>
</dbReference>
<keyword evidence="9" id="KW-0697">Rotamase</keyword>
<keyword evidence="10" id="KW-0539">Nucleus</keyword>
<accession>A0AAE8SW12</accession>
<feature type="domain" description="U-box" evidence="12">
    <location>
        <begin position="970"/>
        <end position="1043"/>
    </location>
</feature>
<sequence length="1078" mass="121775">MEKIRLRRLEKLGSSKPATDTTNQTPESPAGPSSPSQSSTQNTAGDSMAPANPFSRLGLKPATPSSTSTTPQDGPNSNKRRIPSDVEAVDSRKPPARKLNVLAPLSLEDFSDRVLTDILHATVDPTKASDQIIFLPELSQALKDVDEPLKLSLDNIDAAIMEAASSWPRDKSLLSYFLPCWSRAQEQKRAPPRDATEDKLNVLSEAKRLCISNCLFAVTVPDLFGRETVPENHGLVPHLLKESALPEGIDEEFLREAVSRFEDEETLPEVFTQAMLTISQRLASMTMEMDFQPYVRAMLLYCRVPALLDLLARHPSFQMAQSARGIETHTILGPFFKLSPVSRESALTFFPSPRTMDKNSIILSQDSMRQCLANHQSDLITITNSFVRASPATRGRTLDWFAYIMNTNHKRRAMRVNLKEVASDGFMLNVTRVLDRLSEPFMDTSFSKMDRINVDYFRQSPRLDIKEETKINADQAASDAFYESKAPGSPHFISEVFFLNLASHHYGLEACVARIKSLEREIGFYEKHVATMEAERPKVMNNPMQLQLFDAAVKKHTDTLESAMRTKFGLEGVLEDPKMQEVSLRFMRYVAVWLLRVASNTDYTPDKTLQLPLPEQQPAAFACLPEYALQNVVDNFKFAYRYLPRILPLAVGDEMISLCIAFLQCSDYIKNPYLKSSLVSLLFSGTWPMPNNRNGVLGDQLTNSKFANDHLLHALMKFYIECESTGAHNQFFDKFNIRYEIFQVVKCVWRGNEVYSRQLTRESKINRPFFIQFVNLLLNDATYVLDEAMGKFPKIHVLEAELRGNLSQEDKQAKQEEMQQLAGAATSYMRLANETMEMMKLFTKALRDAFTMPEIVQRLASMLNYNVETLAGPKARELKVDNPEKYHFRPASLLSDLIDIYIHLGSSQDFINSVATDGRSYHPATFEKASVIMQTKTTKDPAEVRSWDKLREKFLEAKLEADQAELDLGEIPAEFEDPILGDLMRDPVILPSRHVVDRSTIVQHLLSDPKDPFTRQPMTIDDAVPDHELRAKIDAWREEKMNAAKAKAKEEVEREAAEEARDTLGAGAGGDDMDTTEG</sequence>
<name>A0AAE8SW12_9PEZI</name>
<dbReference type="EMBL" id="ONZQ02000008">
    <property type="protein sequence ID" value="SPO03316.1"/>
    <property type="molecule type" value="Genomic_DNA"/>
</dbReference>
<keyword evidence="7" id="KW-0808">Transferase</keyword>
<comment type="catalytic activity">
    <reaction evidence="1">
        <text>S-ubiquitinyl-[E2 ubiquitin-conjugating enzyme]-L-cysteine + [acceptor protein]-L-lysine = [E2 ubiquitin-conjugating enzyme]-L-cysteine + N(6)-ubiquitinyl-[acceptor protein]-L-lysine.</text>
        <dbReference type="EC" id="2.3.2.27"/>
    </reaction>
</comment>
<dbReference type="Proteomes" id="UP001187682">
    <property type="component" value="Unassembled WGS sequence"/>
</dbReference>
<feature type="region of interest" description="Disordered" evidence="11">
    <location>
        <begin position="1044"/>
        <end position="1078"/>
    </location>
</feature>
<dbReference type="InterPro" id="IPR013083">
    <property type="entry name" value="Znf_RING/FYVE/PHD"/>
</dbReference>
<feature type="compositionally biased region" description="Polar residues" evidence="11">
    <location>
        <begin position="16"/>
        <end position="25"/>
    </location>
</feature>
<comment type="pathway">
    <text evidence="4">Protein modification; protein ubiquitination.</text>
</comment>
<dbReference type="GO" id="GO:0000151">
    <property type="term" value="C:ubiquitin ligase complex"/>
    <property type="evidence" value="ECO:0007669"/>
    <property type="project" value="InterPro"/>
</dbReference>
<feature type="compositionally biased region" description="Basic and acidic residues" evidence="11">
    <location>
        <begin position="1"/>
        <end position="13"/>
    </location>
</feature>
<feature type="compositionally biased region" description="Low complexity" evidence="11">
    <location>
        <begin position="26"/>
        <end position="39"/>
    </location>
</feature>
<evidence type="ECO:0000256" key="8">
    <source>
        <dbReference type="ARBA" id="ARBA00022786"/>
    </source>
</evidence>
<dbReference type="GO" id="GO:0000209">
    <property type="term" value="P:protein polyubiquitination"/>
    <property type="evidence" value="ECO:0007669"/>
    <property type="project" value="TreeGrafter"/>
</dbReference>
<feature type="compositionally biased region" description="Basic and acidic residues" evidence="11">
    <location>
        <begin position="1044"/>
        <end position="1062"/>
    </location>
</feature>
<keyword evidence="9" id="KW-0413">Isomerase</keyword>
<dbReference type="PANTHER" id="PTHR13931">
    <property type="entry name" value="UBIQUITINATION FACTOR E4"/>
    <property type="match status" value="1"/>
</dbReference>
<dbReference type="InterPro" id="IPR019474">
    <property type="entry name" value="Ub_conjug_fac_E4_core"/>
</dbReference>
<evidence type="ECO:0000256" key="11">
    <source>
        <dbReference type="SAM" id="MobiDB-lite"/>
    </source>
</evidence>
<evidence type="ECO:0000256" key="3">
    <source>
        <dbReference type="ARBA" id="ARBA00004496"/>
    </source>
</evidence>
<comment type="subcellular location">
    <subcellularLocation>
        <location evidence="3">Cytoplasm</location>
    </subcellularLocation>
    <subcellularLocation>
        <location evidence="2">Nucleus</location>
    </subcellularLocation>
</comment>
<feature type="compositionally biased region" description="Low complexity" evidence="11">
    <location>
        <begin position="61"/>
        <end position="71"/>
    </location>
</feature>
<dbReference type="GO" id="GO:0036503">
    <property type="term" value="P:ERAD pathway"/>
    <property type="evidence" value="ECO:0007669"/>
    <property type="project" value="InterPro"/>
</dbReference>
<reference evidence="13" key="1">
    <citation type="submission" date="2018-03" db="EMBL/GenBank/DDBJ databases">
        <authorList>
            <person name="Guldener U."/>
        </authorList>
    </citation>
    <scope>NUCLEOTIDE SEQUENCE</scope>
</reference>
<evidence type="ECO:0000256" key="9">
    <source>
        <dbReference type="ARBA" id="ARBA00023110"/>
    </source>
</evidence>
<evidence type="ECO:0000256" key="5">
    <source>
        <dbReference type="ARBA" id="ARBA00007434"/>
    </source>
</evidence>
<evidence type="ECO:0000313" key="13">
    <source>
        <dbReference type="EMBL" id="SPO03316.1"/>
    </source>
</evidence>
<evidence type="ECO:0000256" key="4">
    <source>
        <dbReference type="ARBA" id="ARBA00004906"/>
    </source>
</evidence>
<keyword evidence="14" id="KW-1185">Reference proteome</keyword>
<dbReference type="AlphaFoldDB" id="A0AAE8SW12"/>
<dbReference type="GO" id="GO:0005737">
    <property type="term" value="C:cytoplasm"/>
    <property type="evidence" value="ECO:0007669"/>
    <property type="project" value="UniProtKB-SubCell"/>
</dbReference>
<dbReference type="InterPro" id="IPR045132">
    <property type="entry name" value="UBE4"/>
</dbReference>
<dbReference type="Gene3D" id="3.30.40.10">
    <property type="entry name" value="Zinc/RING finger domain, C3HC4 (zinc finger)"/>
    <property type="match status" value="1"/>
</dbReference>
<protein>
    <submittedName>
        <fullName evidence="13">Related to ubiquitin fusion degradation protein 2</fullName>
    </submittedName>
</protein>
<proteinExistence type="inferred from homology"/>
<comment type="similarity">
    <text evidence="5">Belongs to the ubiquitin conjugation factor E4 family.</text>
</comment>
<dbReference type="PROSITE" id="PS51698">
    <property type="entry name" value="U_BOX"/>
    <property type="match status" value="1"/>
</dbReference>
<dbReference type="Pfam" id="PF10408">
    <property type="entry name" value="Ufd2P_core"/>
    <property type="match status" value="1"/>
</dbReference>
<feature type="region of interest" description="Disordered" evidence="11">
    <location>
        <begin position="1"/>
        <end position="93"/>
    </location>
</feature>
<gene>
    <name evidence="13" type="ORF">DNG_05998</name>
</gene>
<comment type="caution">
    <text evidence="13">The sequence shown here is derived from an EMBL/GenBank/DDBJ whole genome shotgun (WGS) entry which is preliminary data.</text>
</comment>
<keyword evidence="6" id="KW-0963">Cytoplasm</keyword>
<evidence type="ECO:0000256" key="10">
    <source>
        <dbReference type="ARBA" id="ARBA00023242"/>
    </source>
</evidence>
<evidence type="ECO:0000256" key="6">
    <source>
        <dbReference type="ARBA" id="ARBA00022490"/>
    </source>
</evidence>
<dbReference type="GO" id="GO:0006511">
    <property type="term" value="P:ubiquitin-dependent protein catabolic process"/>
    <property type="evidence" value="ECO:0007669"/>
    <property type="project" value="InterPro"/>
</dbReference>
<dbReference type="FunFam" id="3.30.40.10:FF:000055">
    <property type="entry name" value="Ubiquitin conjugation factor e4 a"/>
    <property type="match status" value="1"/>
</dbReference>
<dbReference type="Pfam" id="PF04564">
    <property type="entry name" value="U-box"/>
    <property type="match status" value="1"/>
</dbReference>
<dbReference type="GO" id="GO:0005634">
    <property type="term" value="C:nucleus"/>
    <property type="evidence" value="ECO:0007669"/>
    <property type="project" value="UniProtKB-SubCell"/>
</dbReference>
<dbReference type="SMART" id="SM00504">
    <property type="entry name" value="Ubox"/>
    <property type="match status" value="1"/>
</dbReference>